<evidence type="ECO:0000313" key="3">
    <source>
        <dbReference type="Proteomes" id="UP001176941"/>
    </source>
</evidence>
<dbReference type="EMBL" id="OX459957">
    <property type="protein sequence ID" value="CAI9163651.1"/>
    <property type="molecule type" value="Genomic_DNA"/>
</dbReference>
<dbReference type="Proteomes" id="UP001176941">
    <property type="component" value="Chromosome 21"/>
</dbReference>
<name>A0ABN8YUS1_RANTA</name>
<proteinExistence type="predicted"/>
<sequence>MGHITSQWEPPWSPKEVGPILGPKQGFSDLSLPIPPSPNHVRTTFLQSSGGLRGLSLPPPSPPPPPPPPSISWLRLEYKGQGPTPTPTMKAHPRRMSALFPLTTLSSVWEEPECPRYPTEGAMVLGQHDI</sequence>
<evidence type="ECO:0000313" key="2">
    <source>
        <dbReference type="EMBL" id="CAI9163651.1"/>
    </source>
</evidence>
<keyword evidence="3" id="KW-1185">Reference proteome</keyword>
<evidence type="ECO:0000256" key="1">
    <source>
        <dbReference type="SAM" id="MobiDB-lite"/>
    </source>
</evidence>
<reference evidence="2" key="1">
    <citation type="submission" date="2023-04" db="EMBL/GenBank/DDBJ databases">
        <authorList>
            <consortium name="ELIXIR-Norway"/>
        </authorList>
    </citation>
    <scope>NUCLEOTIDE SEQUENCE [LARGE SCALE GENOMIC DNA]</scope>
</reference>
<feature type="compositionally biased region" description="Pro residues" evidence="1">
    <location>
        <begin position="57"/>
        <end position="70"/>
    </location>
</feature>
<gene>
    <name evidence="2" type="ORF">MRATA1EN1_LOCUS12613</name>
</gene>
<accession>A0ABN8YUS1</accession>
<protein>
    <submittedName>
        <fullName evidence="2">Uncharacterized protein</fullName>
    </submittedName>
</protein>
<feature type="region of interest" description="Disordered" evidence="1">
    <location>
        <begin position="1"/>
        <end position="71"/>
    </location>
</feature>
<organism evidence="2 3">
    <name type="scientific">Rangifer tarandus platyrhynchus</name>
    <name type="common">Svalbard reindeer</name>
    <dbReference type="NCBI Taxonomy" id="3082113"/>
    <lineage>
        <taxon>Eukaryota</taxon>
        <taxon>Metazoa</taxon>
        <taxon>Chordata</taxon>
        <taxon>Craniata</taxon>
        <taxon>Vertebrata</taxon>
        <taxon>Euteleostomi</taxon>
        <taxon>Mammalia</taxon>
        <taxon>Eutheria</taxon>
        <taxon>Laurasiatheria</taxon>
        <taxon>Artiodactyla</taxon>
        <taxon>Ruminantia</taxon>
        <taxon>Pecora</taxon>
        <taxon>Cervidae</taxon>
        <taxon>Odocoileinae</taxon>
        <taxon>Rangifer</taxon>
    </lineage>
</organism>